<keyword evidence="2" id="KW-1003">Cell membrane</keyword>
<evidence type="ECO:0000313" key="10">
    <source>
        <dbReference type="Proteomes" id="UP000245202"/>
    </source>
</evidence>
<dbReference type="GO" id="GO:0016020">
    <property type="term" value="C:membrane"/>
    <property type="evidence" value="ECO:0007669"/>
    <property type="project" value="InterPro"/>
</dbReference>
<dbReference type="EMBL" id="BDQX01000243">
    <property type="protein sequence ID" value="GBG09606.1"/>
    <property type="molecule type" value="Genomic_DNA"/>
</dbReference>
<gene>
    <name evidence="9" type="ORF">PAT3040_04263</name>
</gene>
<dbReference type="GO" id="GO:0044781">
    <property type="term" value="P:bacterial-type flagellum organization"/>
    <property type="evidence" value="ECO:0007669"/>
    <property type="project" value="InterPro"/>
</dbReference>
<dbReference type="Proteomes" id="UP000245202">
    <property type="component" value="Unassembled WGS sequence"/>
</dbReference>
<evidence type="ECO:0000256" key="7">
    <source>
        <dbReference type="SAM" id="Phobius"/>
    </source>
</evidence>
<evidence type="ECO:0000256" key="4">
    <source>
        <dbReference type="ARBA" id="ARBA00022989"/>
    </source>
</evidence>
<protein>
    <recommendedName>
        <fullName evidence="11">Flagellar protein</fullName>
    </recommendedName>
</protein>
<keyword evidence="3 7" id="KW-0812">Transmembrane</keyword>
<evidence type="ECO:0008006" key="11">
    <source>
        <dbReference type="Google" id="ProtNLM"/>
    </source>
</evidence>
<dbReference type="AlphaFoldDB" id="A0A2R5ESC8"/>
<evidence type="ECO:0000256" key="8">
    <source>
        <dbReference type="SAM" id="SignalP"/>
    </source>
</evidence>
<dbReference type="InterPro" id="IPR022781">
    <property type="entry name" value="Flagellar_biosynth_FliO"/>
</dbReference>
<evidence type="ECO:0000256" key="1">
    <source>
        <dbReference type="ARBA" id="ARBA00004236"/>
    </source>
</evidence>
<keyword evidence="10" id="KW-1185">Reference proteome</keyword>
<comment type="caution">
    <text evidence="9">The sequence shown here is derived from an EMBL/GenBank/DDBJ whole genome shotgun (WGS) entry which is preliminary data.</text>
</comment>
<feature type="compositionally biased region" description="Basic and acidic residues" evidence="6">
    <location>
        <begin position="203"/>
        <end position="213"/>
    </location>
</feature>
<evidence type="ECO:0000313" key="9">
    <source>
        <dbReference type="EMBL" id="GBG09606.1"/>
    </source>
</evidence>
<keyword evidence="4 7" id="KW-1133">Transmembrane helix</keyword>
<organism evidence="9 10">
    <name type="scientific">Paenibacillus agaridevorans</name>
    <dbReference type="NCBI Taxonomy" id="171404"/>
    <lineage>
        <taxon>Bacteria</taxon>
        <taxon>Bacillati</taxon>
        <taxon>Bacillota</taxon>
        <taxon>Bacilli</taxon>
        <taxon>Bacillales</taxon>
        <taxon>Paenibacillaceae</taxon>
        <taxon>Paenibacillus</taxon>
    </lineage>
</organism>
<proteinExistence type="predicted"/>
<evidence type="ECO:0000256" key="2">
    <source>
        <dbReference type="ARBA" id="ARBA00022475"/>
    </source>
</evidence>
<reference evidence="9 10" key="1">
    <citation type="submission" date="2017-08" db="EMBL/GenBank/DDBJ databases">
        <title>Substantial Increase in Enzyme Production by Combined Drug-Resistance Mutations in Paenibacillus agaridevorans.</title>
        <authorList>
            <person name="Tanaka Y."/>
            <person name="Funane K."/>
            <person name="Hosaka T."/>
            <person name="Shiwa Y."/>
            <person name="Fujita N."/>
            <person name="Miyazaki T."/>
            <person name="Yoshikawa H."/>
            <person name="Murakami K."/>
            <person name="Kasahara K."/>
            <person name="Inaoka T."/>
            <person name="Hiraga Y."/>
            <person name="Ochi K."/>
        </authorList>
    </citation>
    <scope>NUCLEOTIDE SEQUENCE [LARGE SCALE GENOMIC DNA]</scope>
    <source>
        <strain evidence="9 10">T-3040</strain>
    </source>
</reference>
<sequence length="213" mass="23360">MKLQLRTAVLAAAGLSVLPGVAAAKLGESGAGNEIPEPFSGSEPGEFLSGLVWVIISLAIVITLIVVVIKWLSSRSRSWGASRSMRSMGGIALGQNSSMQVVEIAGSIYIVGVGNSITLLDKIDDPEQVERVIAAMEKQAEVTWAPKDIVSLVRRWRTGDKEEKQPKDERWNDSASFQQLLNSKLSQQSDRKEQLESLLNKQNKNERLMDDEK</sequence>
<feature type="transmembrane region" description="Helical" evidence="7">
    <location>
        <begin position="47"/>
        <end position="69"/>
    </location>
</feature>
<evidence type="ECO:0000256" key="6">
    <source>
        <dbReference type="SAM" id="MobiDB-lite"/>
    </source>
</evidence>
<feature type="chain" id="PRO_5039164110" description="Flagellar protein" evidence="8">
    <location>
        <begin position="23"/>
        <end position="213"/>
    </location>
</feature>
<evidence type="ECO:0000256" key="5">
    <source>
        <dbReference type="ARBA" id="ARBA00023136"/>
    </source>
</evidence>
<comment type="subcellular location">
    <subcellularLocation>
        <location evidence="1">Cell membrane</location>
    </subcellularLocation>
</comment>
<feature type="signal peptide" evidence="8">
    <location>
        <begin position="1"/>
        <end position="22"/>
    </location>
</feature>
<dbReference type="RefSeq" id="WP_108994305.1">
    <property type="nucleotide sequence ID" value="NZ_BDQX01000243.1"/>
</dbReference>
<accession>A0A2R5ESC8</accession>
<name>A0A2R5ESC8_9BACL</name>
<keyword evidence="5 7" id="KW-0472">Membrane</keyword>
<feature type="region of interest" description="Disordered" evidence="6">
    <location>
        <begin position="183"/>
        <end position="213"/>
    </location>
</feature>
<evidence type="ECO:0000256" key="3">
    <source>
        <dbReference type="ARBA" id="ARBA00022692"/>
    </source>
</evidence>
<dbReference type="Pfam" id="PF04347">
    <property type="entry name" value="FliO"/>
    <property type="match status" value="1"/>
</dbReference>
<keyword evidence="8" id="KW-0732">Signal</keyword>